<feature type="non-terminal residue" evidence="1">
    <location>
        <position position="41"/>
    </location>
</feature>
<name>X1FPM3_9ZZZZ</name>
<evidence type="ECO:0000313" key="1">
    <source>
        <dbReference type="EMBL" id="GAH47621.1"/>
    </source>
</evidence>
<dbReference type="EMBL" id="BARU01024132">
    <property type="protein sequence ID" value="GAH47621.1"/>
    <property type="molecule type" value="Genomic_DNA"/>
</dbReference>
<proteinExistence type="predicted"/>
<accession>X1FPM3</accession>
<reference evidence="1" key="1">
    <citation type="journal article" date="2014" name="Front. Microbiol.">
        <title>High frequency of phylogenetically diverse reductive dehalogenase-homologous genes in deep subseafloor sedimentary metagenomes.</title>
        <authorList>
            <person name="Kawai M."/>
            <person name="Futagami T."/>
            <person name="Toyoda A."/>
            <person name="Takaki Y."/>
            <person name="Nishi S."/>
            <person name="Hori S."/>
            <person name="Arai W."/>
            <person name="Tsubouchi T."/>
            <person name="Morono Y."/>
            <person name="Uchiyama I."/>
            <person name="Ito T."/>
            <person name="Fujiyama A."/>
            <person name="Inagaki F."/>
            <person name="Takami H."/>
        </authorList>
    </citation>
    <scope>NUCLEOTIDE SEQUENCE</scope>
    <source>
        <strain evidence="1">Expedition CK06-06</strain>
    </source>
</reference>
<organism evidence="1">
    <name type="scientific">marine sediment metagenome</name>
    <dbReference type="NCBI Taxonomy" id="412755"/>
    <lineage>
        <taxon>unclassified sequences</taxon>
        <taxon>metagenomes</taxon>
        <taxon>ecological metagenomes</taxon>
    </lineage>
</organism>
<gene>
    <name evidence="1" type="ORF">S03H2_39078</name>
</gene>
<dbReference type="AlphaFoldDB" id="X1FPM3"/>
<comment type="caution">
    <text evidence="1">The sequence shown here is derived from an EMBL/GenBank/DDBJ whole genome shotgun (WGS) entry which is preliminary data.</text>
</comment>
<sequence length="41" mass="4467">MSDSGGTLSEIVSFYYAYLAGVVAACIEHNAWEGPADYRHD</sequence>
<protein>
    <submittedName>
        <fullName evidence="1">Uncharacterized protein</fullName>
    </submittedName>
</protein>